<feature type="domain" description="HTTM-like" evidence="8">
    <location>
        <begin position="23"/>
        <end position="281"/>
    </location>
</feature>
<evidence type="ECO:0000313" key="9">
    <source>
        <dbReference type="EMBL" id="SEW10291.1"/>
    </source>
</evidence>
<dbReference type="InterPro" id="IPR053935">
    <property type="entry name" value="VKGC_lumenal_dom"/>
</dbReference>
<evidence type="ECO:0000256" key="2">
    <source>
        <dbReference type="ARBA" id="ARBA00022692"/>
    </source>
</evidence>
<feature type="transmembrane region" description="Helical" evidence="7">
    <location>
        <begin position="83"/>
        <end position="103"/>
    </location>
</feature>
<dbReference type="GeneID" id="99986507"/>
<dbReference type="Pfam" id="PF05090">
    <property type="entry name" value="HTTM"/>
    <property type="match status" value="1"/>
</dbReference>
<organism evidence="9 10">
    <name type="scientific">Roseivirga pacifica</name>
    <dbReference type="NCBI Taxonomy" id="1267423"/>
    <lineage>
        <taxon>Bacteria</taxon>
        <taxon>Pseudomonadati</taxon>
        <taxon>Bacteroidota</taxon>
        <taxon>Cytophagia</taxon>
        <taxon>Cytophagales</taxon>
        <taxon>Roseivirgaceae</taxon>
        <taxon>Roseivirga</taxon>
    </lineage>
</organism>
<name>A0A1I0P839_9BACT</name>
<accession>A0A1I0P839</accession>
<dbReference type="AlphaFoldDB" id="A0A1I0P839"/>
<dbReference type="InterPro" id="IPR011020">
    <property type="entry name" value="HTTM-like"/>
</dbReference>
<feature type="transmembrane region" description="Helical" evidence="7">
    <location>
        <begin position="164"/>
        <end position="185"/>
    </location>
</feature>
<keyword evidence="5" id="KW-1015">Disulfide bond</keyword>
<dbReference type="PANTHER" id="PTHR12639">
    <property type="entry name" value="VITAMIN K-DEPENDENT GAMMA-CARBOXYLASE"/>
    <property type="match status" value="1"/>
</dbReference>
<comment type="subcellular location">
    <subcellularLocation>
        <location evidence="1">Endomembrane system</location>
        <topology evidence="1">Multi-pass membrane protein</topology>
    </subcellularLocation>
</comment>
<feature type="transmembrane region" description="Helical" evidence="7">
    <location>
        <begin position="215"/>
        <end position="238"/>
    </location>
</feature>
<gene>
    <name evidence="9" type="ORF">SAMN05216290_1787</name>
</gene>
<dbReference type="GO" id="GO:0012505">
    <property type="term" value="C:endomembrane system"/>
    <property type="evidence" value="ECO:0007669"/>
    <property type="project" value="UniProtKB-SubCell"/>
</dbReference>
<keyword evidence="10" id="KW-1185">Reference proteome</keyword>
<proteinExistence type="predicted"/>
<evidence type="ECO:0000256" key="4">
    <source>
        <dbReference type="ARBA" id="ARBA00023136"/>
    </source>
</evidence>
<dbReference type="Proteomes" id="UP000199437">
    <property type="component" value="Unassembled WGS sequence"/>
</dbReference>
<dbReference type="PANTHER" id="PTHR12639:SF7">
    <property type="entry name" value="HTTM DOMAIN-CONTAINING PROTEIN"/>
    <property type="match status" value="1"/>
</dbReference>
<keyword evidence="4 7" id="KW-0472">Membrane</keyword>
<dbReference type="GO" id="GO:0019842">
    <property type="term" value="F:vitamin binding"/>
    <property type="evidence" value="ECO:0007669"/>
    <property type="project" value="TreeGrafter"/>
</dbReference>
<dbReference type="STRING" id="1267423.SAMN05216290_1787"/>
<evidence type="ECO:0000256" key="7">
    <source>
        <dbReference type="SAM" id="Phobius"/>
    </source>
</evidence>
<dbReference type="GO" id="GO:0008488">
    <property type="term" value="F:gamma-glutamyl carboxylase activity"/>
    <property type="evidence" value="ECO:0007669"/>
    <property type="project" value="InterPro"/>
</dbReference>
<feature type="transmembrane region" description="Helical" evidence="7">
    <location>
        <begin position="22"/>
        <end position="44"/>
    </location>
</feature>
<dbReference type="RefSeq" id="WP_090258148.1">
    <property type="nucleotide sequence ID" value="NZ_FOIR01000001.1"/>
</dbReference>
<dbReference type="EMBL" id="FOIR01000001">
    <property type="protein sequence ID" value="SEW10291.1"/>
    <property type="molecule type" value="Genomic_DNA"/>
</dbReference>
<keyword evidence="2 7" id="KW-0812">Transmembrane</keyword>
<protein>
    <submittedName>
        <fullName evidence="9">Vitamin K-dependent gamma-carboxylase</fullName>
    </submittedName>
</protein>
<dbReference type="OrthoDB" id="341137at2"/>
<evidence type="ECO:0000256" key="6">
    <source>
        <dbReference type="ARBA" id="ARBA00023239"/>
    </source>
</evidence>
<dbReference type="Pfam" id="PF22777">
    <property type="entry name" value="VKGC_lumenal_dom"/>
    <property type="match status" value="1"/>
</dbReference>
<reference evidence="10" key="1">
    <citation type="submission" date="2016-10" db="EMBL/GenBank/DDBJ databases">
        <authorList>
            <person name="Varghese N."/>
            <person name="Submissions S."/>
        </authorList>
    </citation>
    <scope>NUCLEOTIDE SEQUENCE [LARGE SCALE GENOMIC DNA]</scope>
    <source>
        <strain evidence="10">CGMCC 1.12402</strain>
    </source>
</reference>
<evidence type="ECO:0000256" key="5">
    <source>
        <dbReference type="ARBA" id="ARBA00023157"/>
    </source>
</evidence>
<keyword evidence="6" id="KW-0456">Lyase</keyword>
<evidence type="ECO:0000256" key="3">
    <source>
        <dbReference type="ARBA" id="ARBA00022989"/>
    </source>
</evidence>
<dbReference type="SMART" id="SM00752">
    <property type="entry name" value="HTTM"/>
    <property type="match status" value="1"/>
</dbReference>
<dbReference type="InterPro" id="IPR007782">
    <property type="entry name" value="VKG_COase"/>
</dbReference>
<evidence type="ECO:0000313" key="10">
    <source>
        <dbReference type="Proteomes" id="UP000199437"/>
    </source>
</evidence>
<evidence type="ECO:0000259" key="8">
    <source>
        <dbReference type="SMART" id="SM00752"/>
    </source>
</evidence>
<keyword evidence="3 7" id="KW-1133">Transmembrane helix</keyword>
<sequence length="467" mass="55298">MSKIELQGDFRELWSKNWRENLFAPVDISSIILFRIAFGGIMLWEVTRYFKYNWIYRYWVEPAFNFSYGPFNFQPLPEQWMYLLWYALGTLAVFIAIGFLYRISTVLFFLGFTYTFLLEQGRYLNHFYLVVLISFILIFIPANRYFSIDALLWKNKKSPLIESWCLWLVRFLIGVPYFFGAVAKINPDWLQGYPLKLWLSGDTDFPIIGQFFTEYWMILFMSYSGLLLDLLVVPALLFKRTRLPAYFIITLFHLMNAEMFSIGIFPWFMMLATTIYFNPDWPRKLLNKLGSKPTQMGSQALAAFNQLQNPKWHRFTTICLSSFVALQAFLPLRHWLIPGNVHWTEEGHRYSWHMKLRSKSGATQFFVRNNANGELISINLEGYIEPWQINDMDGKPYMIWNFAQFLKEEYKLMGADVGVFVEAHASLNGRQYQRIIDRNVDLTTVSLPLFTYADWIIPLEVELEQQR</sequence>
<dbReference type="InterPro" id="IPR053934">
    <property type="entry name" value="HTTM_dom"/>
</dbReference>
<evidence type="ECO:0000256" key="1">
    <source>
        <dbReference type="ARBA" id="ARBA00004127"/>
    </source>
</evidence>
<feature type="transmembrane region" description="Helical" evidence="7">
    <location>
        <begin position="123"/>
        <end position="143"/>
    </location>
</feature>